<dbReference type="PANTHER" id="PTHR34148:SF1">
    <property type="entry name" value="ADENOSYLCOBINAMIDE-GDP RIBAZOLETRANSFERASE"/>
    <property type="match status" value="1"/>
</dbReference>
<evidence type="ECO:0000256" key="14">
    <source>
        <dbReference type="ARBA" id="ARBA00025228"/>
    </source>
</evidence>
<evidence type="ECO:0000256" key="9">
    <source>
        <dbReference type="ARBA" id="ARBA00022679"/>
    </source>
</evidence>
<dbReference type="GO" id="GO:0005886">
    <property type="term" value="C:plasma membrane"/>
    <property type="evidence" value="ECO:0007669"/>
    <property type="project" value="UniProtKB-SubCell"/>
</dbReference>
<evidence type="ECO:0000256" key="12">
    <source>
        <dbReference type="ARBA" id="ARBA00022989"/>
    </source>
</evidence>
<dbReference type="Pfam" id="PF02654">
    <property type="entry name" value="CobS"/>
    <property type="match status" value="1"/>
</dbReference>
<evidence type="ECO:0000256" key="16">
    <source>
        <dbReference type="ARBA" id="ARBA00032853"/>
    </source>
</evidence>
<evidence type="ECO:0000256" key="19">
    <source>
        <dbReference type="HAMAP-Rule" id="MF_00719"/>
    </source>
</evidence>
<comment type="cofactor">
    <cofactor evidence="1 19">
        <name>Mg(2+)</name>
        <dbReference type="ChEBI" id="CHEBI:18420"/>
    </cofactor>
</comment>
<dbReference type="GO" id="GO:0008818">
    <property type="term" value="F:cobalamin 5'-phosphate synthase activity"/>
    <property type="evidence" value="ECO:0007669"/>
    <property type="project" value="UniProtKB-UniRule"/>
</dbReference>
<keyword evidence="9 19" id="KW-0808">Transferase</keyword>
<comment type="function">
    <text evidence="14 19">Joins adenosylcobinamide-GDP and alpha-ribazole to generate adenosylcobalamin (Ado-cobalamin). Also synthesizes adenosylcobalamin 5'-phosphate from adenosylcobinamide-GDP and alpha-ribazole 5'-phosphate.</text>
</comment>
<feature type="transmembrane region" description="Helical" evidence="19">
    <location>
        <begin position="206"/>
        <end position="223"/>
    </location>
</feature>
<comment type="subcellular location">
    <subcellularLocation>
        <location evidence="2 19">Cell membrane</location>
        <topology evidence="2 19">Multi-pass membrane protein</topology>
    </subcellularLocation>
</comment>
<reference evidence="20 21" key="1">
    <citation type="submission" date="2015-01" db="EMBL/GenBank/DDBJ databases">
        <authorList>
            <person name="Aslett A.Martin."/>
            <person name="De Silva Nishadi"/>
        </authorList>
    </citation>
    <scope>NUCLEOTIDE SEQUENCE [LARGE SCALE GENOMIC DNA]</scope>
    <source>
        <strain evidence="20 21">R28058</strain>
    </source>
</reference>
<organism evidence="20 21">
    <name type="scientific">Paraclostridium sordellii</name>
    <name type="common">Clostridium sordellii</name>
    <dbReference type="NCBI Taxonomy" id="1505"/>
    <lineage>
        <taxon>Bacteria</taxon>
        <taxon>Bacillati</taxon>
        <taxon>Bacillota</taxon>
        <taxon>Clostridia</taxon>
        <taxon>Peptostreptococcales</taxon>
        <taxon>Peptostreptococcaceae</taxon>
        <taxon>Paraclostridium</taxon>
    </lineage>
</organism>
<dbReference type="EMBL" id="CEKZ01000002">
    <property type="protein sequence ID" value="CEQ02115.1"/>
    <property type="molecule type" value="Genomic_DNA"/>
</dbReference>
<comment type="similarity">
    <text evidence="4 19">Belongs to the CobS family.</text>
</comment>
<dbReference type="EC" id="2.7.8.26" evidence="5 19"/>
<evidence type="ECO:0000256" key="17">
    <source>
        <dbReference type="ARBA" id="ARBA00048623"/>
    </source>
</evidence>
<feature type="transmembrane region" description="Helical" evidence="19">
    <location>
        <begin position="31"/>
        <end position="55"/>
    </location>
</feature>
<evidence type="ECO:0000256" key="13">
    <source>
        <dbReference type="ARBA" id="ARBA00023136"/>
    </source>
</evidence>
<comment type="catalytic activity">
    <reaction evidence="17 19">
        <text>alpha-ribazole + adenosylcob(III)inamide-GDP = adenosylcob(III)alamin + GMP + H(+)</text>
        <dbReference type="Rhea" id="RHEA:16049"/>
        <dbReference type="ChEBI" id="CHEBI:10329"/>
        <dbReference type="ChEBI" id="CHEBI:15378"/>
        <dbReference type="ChEBI" id="CHEBI:18408"/>
        <dbReference type="ChEBI" id="CHEBI:58115"/>
        <dbReference type="ChEBI" id="CHEBI:60487"/>
        <dbReference type="EC" id="2.7.8.26"/>
    </reaction>
</comment>
<proteinExistence type="inferred from homology"/>
<evidence type="ECO:0000313" key="21">
    <source>
        <dbReference type="Proteomes" id="UP000049127"/>
    </source>
</evidence>
<accession>A0A0C7QZW3</accession>
<dbReference type="Proteomes" id="UP000049127">
    <property type="component" value="Unassembled WGS sequence"/>
</dbReference>
<evidence type="ECO:0000256" key="11">
    <source>
        <dbReference type="ARBA" id="ARBA00022842"/>
    </source>
</evidence>
<dbReference type="GO" id="GO:0051073">
    <property type="term" value="F:adenosylcobinamide-GDP ribazoletransferase activity"/>
    <property type="evidence" value="ECO:0007669"/>
    <property type="project" value="UniProtKB-UniRule"/>
</dbReference>
<evidence type="ECO:0000256" key="2">
    <source>
        <dbReference type="ARBA" id="ARBA00004651"/>
    </source>
</evidence>
<gene>
    <name evidence="19 20" type="primary">cobS</name>
    <name evidence="20" type="ORF">R28058_34311</name>
</gene>
<feature type="transmembrane region" description="Helical" evidence="19">
    <location>
        <begin position="105"/>
        <end position="127"/>
    </location>
</feature>
<dbReference type="UniPathway" id="UPA00148">
    <property type="reaction ID" value="UER00238"/>
</dbReference>
<evidence type="ECO:0000256" key="3">
    <source>
        <dbReference type="ARBA" id="ARBA00004663"/>
    </source>
</evidence>
<keyword evidence="7 19" id="KW-1003">Cell membrane</keyword>
<comment type="catalytic activity">
    <reaction evidence="18 19">
        <text>alpha-ribazole 5'-phosphate + adenosylcob(III)inamide-GDP = adenosylcob(III)alamin 5'-phosphate + GMP + H(+)</text>
        <dbReference type="Rhea" id="RHEA:23560"/>
        <dbReference type="ChEBI" id="CHEBI:15378"/>
        <dbReference type="ChEBI" id="CHEBI:57918"/>
        <dbReference type="ChEBI" id="CHEBI:58115"/>
        <dbReference type="ChEBI" id="CHEBI:60487"/>
        <dbReference type="ChEBI" id="CHEBI:60493"/>
        <dbReference type="EC" id="2.7.8.26"/>
    </reaction>
</comment>
<evidence type="ECO:0000256" key="4">
    <source>
        <dbReference type="ARBA" id="ARBA00010561"/>
    </source>
</evidence>
<keyword evidence="8 19" id="KW-0169">Cobalamin biosynthesis</keyword>
<evidence type="ECO:0000256" key="1">
    <source>
        <dbReference type="ARBA" id="ARBA00001946"/>
    </source>
</evidence>
<dbReference type="GO" id="GO:0009236">
    <property type="term" value="P:cobalamin biosynthetic process"/>
    <property type="evidence" value="ECO:0007669"/>
    <property type="project" value="UniProtKB-UniRule"/>
</dbReference>
<evidence type="ECO:0000256" key="10">
    <source>
        <dbReference type="ARBA" id="ARBA00022692"/>
    </source>
</evidence>
<evidence type="ECO:0000256" key="7">
    <source>
        <dbReference type="ARBA" id="ARBA00022475"/>
    </source>
</evidence>
<evidence type="ECO:0000256" key="8">
    <source>
        <dbReference type="ARBA" id="ARBA00022573"/>
    </source>
</evidence>
<keyword evidence="11 19" id="KW-0460">Magnesium</keyword>
<dbReference type="RefSeq" id="WP_055341096.1">
    <property type="nucleotide sequence ID" value="NZ_CDNI01000004.1"/>
</dbReference>
<dbReference type="OrthoDB" id="9794626at2"/>
<evidence type="ECO:0000313" key="20">
    <source>
        <dbReference type="EMBL" id="CEQ02115.1"/>
    </source>
</evidence>
<protein>
    <recommendedName>
        <fullName evidence="6 19">Adenosylcobinamide-GDP ribazoletransferase</fullName>
        <ecNumber evidence="5 19">2.7.8.26</ecNumber>
    </recommendedName>
    <alternativeName>
        <fullName evidence="16 19">Cobalamin synthase</fullName>
    </alternativeName>
    <alternativeName>
        <fullName evidence="15 19">Cobalamin-5'-phosphate synthase</fullName>
    </alternativeName>
</protein>
<dbReference type="NCBIfam" id="TIGR00317">
    <property type="entry name" value="cobS"/>
    <property type="match status" value="1"/>
</dbReference>
<keyword evidence="13 19" id="KW-0472">Membrane</keyword>
<comment type="pathway">
    <text evidence="3 19">Cofactor biosynthesis; adenosylcobalamin biosynthesis; adenosylcobalamin from cob(II)yrinate a,c-diamide: step 7/7.</text>
</comment>
<feature type="transmembrane region" description="Helical" evidence="19">
    <location>
        <begin position="172"/>
        <end position="194"/>
    </location>
</feature>
<keyword evidence="12 19" id="KW-1133">Transmembrane helix</keyword>
<dbReference type="AlphaFoldDB" id="A0A0C7QZW3"/>
<dbReference type="PANTHER" id="PTHR34148">
    <property type="entry name" value="ADENOSYLCOBINAMIDE-GDP RIBAZOLETRANSFERASE"/>
    <property type="match status" value="1"/>
</dbReference>
<evidence type="ECO:0000256" key="18">
    <source>
        <dbReference type="ARBA" id="ARBA00049504"/>
    </source>
</evidence>
<evidence type="ECO:0000256" key="5">
    <source>
        <dbReference type="ARBA" id="ARBA00013200"/>
    </source>
</evidence>
<sequence length="256" mass="29068">MKRFIGILQFLTRIPIHIDIGFDEEFHKTMYYFPLVGFVLGILYCLVGFISSIFFDSYITSVNVLISTVILTGGLHLDGVGDTFDGIYSYRDKEKILEIMKDSRLGTNAMLSILFLMLLKLGFIYSIIESGQLYNLIFMPVFARMAIVIASYKSVTPREKGMGNVFIGKPTLNMILVSILYTVILMFIIGGSVFNLNIMSLTKEVFFIPVMILLTRLFVRYIYTKIDGITGDILGCTSELTEVIYLVYIYLVFALK</sequence>
<evidence type="ECO:0000256" key="15">
    <source>
        <dbReference type="ARBA" id="ARBA00032605"/>
    </source>
</evidence>
<dbReference type="HAMAP" id="MF_00719">
    <property type="entry name" value="CobS"/>
    <property type="match status" value="1"/>
</dbReference>
<name>A0A0C7QZW3_PARSO</name>
<dbReference type="InterPro" id="IPR003805">
    <property type="entry name" value="CobS"/>
</dbReference>
<evidence type="ECO:0000256" key="6">
    <source>
        <dbReference type="ARBA" id="ARBA00015850"/>
    </source>
</evidence>
<keyword evidence="10 19" id="KW-0812">Transmembrane</keyword>
<feature type="transmembrane region" description="Helical" evidence="19">
    <location>
        <begin position="133"/>
        <end position="152"/>
    </location>
</feature>
<feature type="transmembrane region" description="Helical" evidence="19">
    <location>
        <begin position="61"/>
        <end position="84"/>
    </location>
</feature>